<dbReference type="InterPro" id="IPR000571">
    <property type="entry name" value="Znf_CCCH"/>
</dbReference>
<evidence type="ECO:0000256" key="1">
    <source>
        <dbReference type="PROSITE-ProRule" id="PRU00723"/>
    </source>
</evidence>
<organism evidence="3 4">
    <name type="scientific">Aquatica leii</name>
    <dbReference type="NCBI Taxonomy" id="1421715"/>
    <lineage>
        <taxon>Eukaryota</taxon>
        <taxon>Metazoa</taxon>
        <taxon>Ecdysozoa</taxon>
        <taxon>Arthropoda</taxon>
        <taxon>Hexapoda</taxon>
        <taxon>Insecta</taxon>
        <taxon>Pterygota</taxon>
        <taxon>Neoptera</taxon>
        <taxon>Endopterygota</taxon>
        <taxon>Coleoptera</taxon>
        <taxon>Polyphaga</taxon>
        <taxon>Elateriformia</taxon>
        <taxon>Elateroidea</taxon>
        <taxon>Lampyridae</taxon>
        <taxon>Luciolinae</taxon>
        <taxon>Aquatica</taxon>
    </lineage>
</organism>
<evidence type="ECO:0000259" key="2">
    <source>
        <dbReference type="PROSITE" id="PS50103"/>
    </source>
</evidence>
<dbReference type="PANTHER" id="PTHR12521">
    <property type="entry name" value="PROTEIN C6ORF130"/>
    <property type="match status" value="1"/>
</dbReference>
<dbReference type="Gene3D" id="3.40.220.10">
    <property type="entry name" value="Leucine Aminopeptidase, subunit E, domain 1"/>
    <property type="match status" value="3"/>
</dbReference>
<dbReference type="PANTHER" id="PTHR12521:SF0">
    <property type="entry name" value="ADP-RIBOSE GLYCOHYDROLASE OARD1"/>
    <property type="match status" value="1"/>
</dbReference>
<sequence>MNLYGGSGKARFGVTTEEQQDLFQTQKNYAIAHCVSEDLDMSKGVAVVFKKKFGQLDELRRQQPAVGKVLGLRGDGRFVFYLVTKKYSRRQMEFHHVKKLAVPKLGCGLNQLNWRTVRNMLEVVFRGTGIQVLVCSYQPRRVLGQEKFGVITEEQQDLFQTQKDYAIAHCVSEDLDMSKGVAVVFKKKFGQLDELRRQQPAVGKVLGLRGDGRFVFYLVTKKYSRRQMEFHHVKKLAVPKLGCGLDRLNWRTVRNMLEVVFRGTGIQVLVCSYQPRRVLGREKSIDCYFYGQGSCRNGGSCRYRHDPFYRCRIQSPVLGQNSPKKGAVKRPRNYLQMQEPSGSCYLVSRRYSEK</sequence>
<accession>A0AAN7P6R8</accession>
<dbReference type="EMBL" id="JARPUR010000004">
    <property type="protein sequence ID" value="KAK4878067.1"/>
    <property type="molecule type" value="Genomic_DNA"/>
</dbReference>
<dbReference type="Proteomes" id="UP001353858">
    <property type="component" value="Unassembled WGS sequence"/>
</dbReference>
<gene>
    <name evidence="3" type="ORF">RN001_010573</name>
</gene>
<dbReference type="GO" id="GO:0140291">
    <property type="term" value="P:peptidyl-glutamate ADP-deribosylation"/>
    <property type="evidence" value="ECO:0007669"/>
    <property type="project" value="TreeGrafter"/>
</dbReference>
<evidence type="ECO:0000313" key="3">
    <source>
        <dbReference type="EMBL" id="KAK4878067.1"/>
    </source>
</evidence>
<reference evidence="4" key="1">
    <citation type="submission" date="2023-01" db="EMBL/GenBank/DDBJ databases">
        <title>Key to firefly adult light organ development and bioluminescence: homeobox transcription factors regulate luciferase expression and transportation to peroxisome.</title>
        <authorList>
            <person name="Fu X."/>
        </authorList>
    </citation>
    <scope>NUCLEOTIDE SEQUENCE [LARGE SCALE GENOMIC DNA]</scope>
</reference>
<evidence type="ECO:0000313" key="4">
    <source>
        <dbReference type="Proteomes" id="UP001353858"/>
    </source>
</evidence>
<keyword evidence="1" id="KW-0862">Zinc</keyword>
<dbReference type="SUPFAM" id="SSF52949">
    <property type="entry name" value="Macro domain-like"/>
    <property type="match status" value="2"/>
</dbReference>
<name>A0AAN7P6R8_9COLE</name>
<feature type="zinc finger region" description="C3H1-type" evidence="1">
    <location>
        <begin position="281"/>
        <end position="308"/>
    </location>
</feature>
<dbReference type="PROSITE" id="PS50103">
    <property type="entry name" value="ZF_C3H1"/>
    <property type="match status" value="1"/>
</dbReference>
<feature type="domain" description="C3H1-type" evidence="2">
    <location>
        <begin position="281"/>
        <end position="308"/>
    </location>
</feature>
<dbReference type="InterPro" id="IPR050892">
    <property type="entry name" value="ADP-ribose_metab_enzymes"/>
</dbReference>
<keyword evidence="1" id="KW-0479">Metal-binding</keyword>
<dbReference type="InterPro" id="IPR043472">
    <property type="entry name" value="Macro_dom-like"/>
</dbReference>
<proteinExistence type="predicted"/>
<dbReference type="GO" id="GO:0008270">
    <property type="term" value="F:zinc ion binding"/>
    <property type="evidence" value="ECO:0007669"/>
    <property type="project" value="UniProtKB-KW"/>
</dbReference>
<dbReference type="CDD" id="cd02901">
    <property type="entry name" value="Macro_Poa1p-like"/>
    <property type="match status" value="2"/>
</dbReference>
<protein>
    <recommendedName>
        <fullName evidence="2">C3H1-type domain-containing protein</fullName>
    </recommendedName>
</protein>
<comment type="caution">
    <text evidence="3">The sequence shown here is derived from an EMBL/GenBank/DDBJ whole genome shotgun (WGS) entry which is preliminary data.</text>
</comment>
<dbReference type="AlphaFoldDB" id="A0AAN7P6R8"/>
<keyword evidence="1" id="KW-0863">Zinc-finger</keyword>
<keyword evidence="4" id="KW-1185">Reference proteome</keyword>
<dbReference type="SMART" id="SM00356">
    <property type="entry name" value="ZnF_C3H1"/>
    <property type="match status" value="1"/>
</dbReference>